<proteinExistence type="predicted"/>
<sequence>MSYILELPDEVLPAYKKKSILKVLTFIRENYSRFDKYFKDKRLKTVIGNNFFYSTPQDIDIQFLAAGALESYPVLLRKVVFSQKNILNIVKTYYMAWSDLSVDMGAIQAVNNVFYPKNTRRLDDYGKIIKVAAKMILMYISIKCKFYGMKPQDNKQLFDYISRVPMNIDISFSLIKRNKTIFFSIDDPLYSFYLTHVNLLLSLKEYRYMFQNFDDYYLSVYLMADFYTYFQFYITQNINTTDNKMNVSMDLLMNVEEVKNSLTEFKKTIAFYKAESIFREQSKGNLLGYTEEPLYTLKVNEIMNNLKIYQELEISCLYRSNNQRRKQWEP</sequence>
<protein>
    <submittedName>
        <fullName evidence="2">Uncharacterized protein</fullName>
    </submittedName>
</protein>
<accession>A0A0N4ZBP2</accession>
<name>A0A0N4ZBP2_PARTI</name>
<dbReference type="WBParaSite" id="PTRK_0000495200.1">
    <property type="protein sequence ID" value="PTRK_0000495200.1"/>
    <property type="gene ID" value="PTRK_0000495200"/>
</dbReference>
<evidence type="ECO:0000313" key="1">
    <source>
        <dbReference type="Proteomes" id="UP000038045"/>
    </source>
</evidence>
<reference evidence="2" key="1">
    <citation type="submission" date="2017-02" db="UniProtKB">
        <authorList>
            <consortium name="WormBaseParasite"/>
        </authorList>
    </citation>
    <scope>IDENTIFICATION</scope>
</reference>
<organism evidence="1 2">
    <name type="scientific">Parastrongyloides trichosuri</name>
    <name type="common">Possum-specific nematode worm</name>
    <dbReference type="NCBI Taxonomy" id="131310"/>
    <lineage>
        <taxon>Eukaryota</taxon>
        <taxon>Metazoa</taxon>
        <taxon>Ecdysozoa</taxon>
        <taxon>Nematoda</taxon>
        <taxon>Chromadorea</taxon>
        <taxon>Rhabditida</taxon>
        <taxon>Tylenchina</taxon>
        <taxon>Panagrolaimomorpha</taxon>
        <taxon>Strongyloidoidea</taxon>
        <taxon>Strongyloididae</taxon>
        <taxon>Parastrongyloides</taxon>
    </lineage>
</organism>
<keyword evidence="1" id="KW-1185">Reference proteome</keyword>
<evidence type="ECO:0000313" key="2">
    <source>
        <dbReference type="WBParaSite" id="PTRK_0000495200.1"/>
    </source>
</evidence>
<dbReference type="Proteomes" id="UP000038045">
    <property type="component" value="Unplaced"/>
</dbReference>
<dbReference type="AlphaFoldDB" id="A0A0N4ZBP2"/>